<dbReference type="OrthoDB" id="4334423at2"/>
<sequence>MEHKELVKKLEFLVIENEELKLKNAELTKKIGEAKNWTGIREGEIIRRLQEEYGYLGPLGSDVANPISYLVRALLGVRKLTEINESNYEKAKEIAIDFTKVFCKYDWDYLSEMQKVWRSY</sequence>
<organism evidence="2 3">
    <name type="scientific">Gottschalkia purinilytica</name>
    <name type="common">Clostridium purinilyticum</name>
    <dbReference type="NCBI Taxonomy" id="1503"/>
    <lineage>
        <taxon>Bacteria</taxon>
        <taxon>Bacillati</taxon>
        <taxon>Bacillota</taxon>
        <taxon>Tissierellia</taxon>
        <taxon>Tissierellales</taxon>
        <taxon>Gottschalkiaceae</taxon>
        <taxon>Gottschalkia</taxon>
    </lineage>
</organism>
<accession>A0A0L0WEJ4</accession>
<dbReference type="STRING" id="1503.CLPU_1c00100"/>
<dbReference type="AlphaFoldDB" id="A0A0L0WEJ4"/>
<proteinExistence type="predicted"/>
<protein>
    <submittedName>
        <fullName evidence="2">Uncharacterized protein</fullName>
    </submittedName>
</protein>
<dbReference type="Proteomes" id="UP000037267">
    <property type="component" value="Unassembled WGS sequence"/>
</dbReference>
<gene>
    <name evidence="2" type="ORF">CLPU_1c00100</name>
</gene>
<dbReference type="RefSeq" id="WP_050353594.1">
    <property type="nucleotide sequence ID" value="NZ_LGSS01000001.1"/>
</dbReference>
<dbReference type="EMBL" id="LGSS01000001">
    <property type="protein sequence ID" value="KNF09845.1"/>
    <property type="molecule type" value="Genomic_DNA"/>
</dbReference>
<evidence type="ECO:0000313" key="2">
    <source>
        <dbReference type="EMBL" id="KNF09845.1"/>
    </source>
</evidence>
<evidence type="ECO:0000313" key="3">
    <source>
        <dbReference type="Proteomes" id="UP000037267"/>
    </source>
</evidence>
<comment type="caution">
    <text evidence="2">The sequence shown here is derived from an EMBL/GenBank/DDBJ whole genome shotgun (WGS) entry which is preliminary data.</text>
</comment>
<feature type="coiled-coil region" evidence="1">
    <location>
        <begin position="3"/>
        <end position="35"/>
    </location>
</feature>
<reference evidence="3" key="1">
    <citation type="submission" date="2015-07" db="EMBL/GenBank/DDBJ databases">
        <title>Draft genome sequence of the purine-degrading Gottschalkia purinilyticum DSM 1384 (formerly Clostridium purinilyticum).</title>
        <authorList>
            <person name="Poehlein A."/>
            <person name="Schiel-Bengelsdorf B."/>
            <person name="Bengelsdorf F.R."/>
            <person name="Daniel R."/>
            <person name="Duerre P."/>
        </authorList>
    </citation>
    <scope>NUCLEOTIDE SEQUENCE [LARGE SCALE GENOMIC DNA]</scope>
    <source>
        <strain evidence="3">DSM 1384</strain>
    </source>
</reference>
<keyword evidence="3" id="KW-1185">Reference proteome</keyword>
<keyword evidence="1" id="KW-0175">Coiled coil</keyword>
<evidence type="ECO:0000256" key="1">
    <source>
        <dbReference type="SAM" id="Coils"/>
    </source>
</evidence>
<name>A0A0L0WEJ4_GOTPU</name>